<dbReference type="Proteomes" id="UP000235145">
    <property type="component" value="Unassembled WGS sequence"/>
</dbReference>
<comment type="caution">
    <text evidence="1">The sequence shown here is derived from an EMBL/GenBank/DDBJ whole genome shotgun (WGS) entry which is preliminary data.</text>
</comment>
<reference evidence="1 2" key="1">
    <citation type="journal article" date="2017" name="Nat. Commun.">
        <title>Genome assembly with in vitro proximity ligation data and whole-genome triplication in lettuce.</title>
        <authorList>
            <person name="Reyes-Chin-Wo S."/>
            <person name="Wang Z."/>
            <person name="Yang X."/>
            <person name="Kozik A."/>
            <person name="Arikit S."/>
            <person name="Song C."/>
            <person name="Xia L."/>
            <person name="Froenicke L."/>
            <person name="Lavelle D.O."/>
            <person name="Truco M.J."/>
            <person name="Xia R."/>
            <person name="Zhu S."/>
            <person name="Xu C."/>
            <person name="Xu H."/>
            <person name="Xu X."/>
            <person name="Cox K."/>
            <person name="Korf I."/>
            <person name="Meyers B.C."/>
            <person name="Michelmore R.W."/>
        </authorList>
    </citation>
    <scope>NUCLEOTIDE SEQUENCE [LARGE SCALE GENOMIC DNA]</scope>
    <source>
        <strain evidence="2">cv. Salinas</strain>
        <tissue evidence="1">Seedlings</tissue>
    </source>
</reference>
<dbReference type="EMBL" id="NBSK02000007">
    <property type="protein sequence ID" value="KAJ0196003.1"/>
    <property type="molecule type" value="Genomic_DNA"/>
</dbReference>
<proteinExistence type="predicted"/>
<dbReference type="AlphaFoldDB" id="A0A9R1UYQ5"/>
<evidence type="ECO:0000313" key="1">
    <source>
        <dbReference type="EMBL" id="KAJ0196003.1"/>
    </source>
</evidence>
<evidence type="ECO:0000313" key="2">
    <source>
        <dbReference type="Proteomes" id="UP000235145"/>
    </source>
</evidence>
<accession>A0A9R1UYQ5</accession>
<keyword evidence="2" id="KW-1185">Reference proteome</keyword>
<protein>
    <submittedName>
        <fullName evidence="1">Uncharacterized protein</fullName>
    </submittedName>
</protein>
<organism evidence="1 2">
    <name type="scientific">Lactuca sativa</name>
    <name type="common">Garden lettuce</name>
    <dbReference type="NCBI Taxonomy" id="4236"/>
    <lineage>
        <taxon>Eukaryota</taxon>
        <taxon>Viridiplantae</taxon>
        <taxon>Streptophyta</taxon>
        <taxon>Embryophyta</taxon>
        <taxon>Tracheophyta</taxon>
        <taxon>Spermatophyta</taxon>
        <taxon>Magnoliopsida</taxon>
        <taxon>eudicotyledons</taxon>
        <taxon>Gunneridae</taxon>
        <taxon>Pentapetalae</taxon>
        <taxon>asterids</taxon>
        <taxon>campanulids</taxon>
        <taxon>Asterales</taxon>
        <taxon>Asteraceae</taxon>
        <taxon>Cichorioideae</taxon>
        <taxon>Cichorieae</taxon>
        <taxon>Lactucinae</taxon>
        <taxon>Lactuca</taxon>
    </lineage>
</organism>
<gene>
    <name evidence="1" type="ORF">LSAT_V11C700366570</name>
</gene>
<sequence>MHNKTNEEMKAHKQRLVYTIVSRITMLDMTDDLCDVLQASDVDVLNYYLSLRGLTNKLEICGGLNWKVGKMGLWLKNGFTVGCLGVYETTGCHKRGRWLYQFNLKEEPRMEHSSLLKKIPSIFHPYITYIQNVKGDGNFGFLSAVVYLGYDENEWFVIRH</sequence>
<name>A0A9R1UYQ5_LACSA</name>